<comment type="caution">
    <text evidence="2">The sequence shown here is derived from an EMBL/GenBank/DDBJ whole genome shotgun (WGS) entry which is preliminary data.</text>
</comment>
<keyword evidence="1" id="KW-0472">Membrane</keyword>
<keyword evidence="1" id="KW-0812">Transmembrane</keyword>
<dbReference type="EMBL" id="BARU01028333">
    <property type="protein sequence ID" value="GAH69397.1"/>
    <property type="molecule type" value="Genomic_DNA"/>
</dbReference>
<sequence length="43" mass="4766">FYIVMHITSFGTIPWLTVGGEAVYTILMGEGALLVLMRKVHTV</sequence>
<feature type="non-terminal residue" evidence="2">
    <location>
        <position position="1"/>
    </location>
</feature>
<proteinExistence type="predicted"/>
<reference evidence="2" key="1">
    <citation type="journal article" date="2014" name="Front. Microbiol.">
        <title>High frequency of phylogenetically diverse reductive dehalogenase-homologous genes in deep subseafloor sedimentary metagenomes.</title>
        <authorList>
            <person name="Kawai M."/>
            <person name="Futagami T."/>
            <person name="Toyoda A."/>
            <person name="Takaki Y."/>
            <person name="Nishi S."/>
            <person name="Hori S."/>
            <person name="Arai W."/>
            <person name="Tsubouchi T."/>
            <person name="Morono Y."/>
            <person name="Uchiyama I."/>
            <person name="Ito T."/>
            <person name="Fujiyama A."/>
            <person name="Inagaki F."/>
            <person name="Takami H."/>
        </authorList>
    </citation>
    <scope>NUCLEOTIDE SEQUENCE</scope>
    <source>
        <strain evidence="2">Expedition CK06-06</strain>
    </source>
</reference>
<accession>X1HIS9</accession>
<name>X1HIS9_9ZZZZ</name>
<feature type="transmembrane region" description="Helical" evidence="1">
    <location>
        <begin position="12"/>
        <end position="37"/>
    </location>
</feature>
<gene>
    <name evidence="2" type="ORF">S03H2_45235</name>
</gene>
<evidence type="ECO:0000256" key="1">
    <source>
        <dbReference type="SAM" id="Phobius"/>
    </source>
</evidence>
<protein>
    <submittedName>
        <fullName evidence="2">Uncharacterized protein</fullName>
    </submittedName>
</protein>
<keyword evidence="1" id="KW-1133">Transmembrane helix</keyword>
<dbReference type="AlphaFoldDB" id="X1HIS9"/>
<organism evidence="2">
    <name type="scientific">marine sediment metagenome</name>
    <dbReference type="NCBI Taxonomy" id="412755"/>
    <lineage>
        <taxon>unclassified sequences</taxon>
        <taxon>metagenomes</taxon>
        <taxon>ecological metagenomes</taxon>
    </lineage>
</organism>
<evidence type="ECO:0000313" key="2">
    <source>
        <dbReference type="EMBL" id="GAH69397.1"/>
    </source>
</evidence>